<feature type="domain" description="RNA polymerase III subunit RPC82-related helix-turn-helix" evidence="9">
    <location>
        <begin position="8"/>
        <end position="64"/>
    </location>
</feature>
<evidence type="ECO:0000256" key="3">
    <source>
        <dbReference type="ARBA" id="ARBA00016689"/>
    </source>
</evidence>
<comment type="subunit">
    <text evidence="7">Component of the RNA polymerase III (Pol III) complex consisting of 17 subunits.</text>
</comment>
<evidence type="ECO:0000313" key="11">
    <source>
        <dbReference type="EMBL" id="KAK8724502.1"/>
    </source>
</evidence>
<keyword evidence="6 7" id="KW-0539">Nucleus</keyword>
<dbReference type="InterPro" id="IPR036388">
    <property type="entry name" value="WH-like_DNA-bd_sf"/>
</dbReference>
<dbReference type="AlphaFoldDB" id="A0AAW0W5I9"/>
<dbReference type="EMBL" id="JARKIK010000085">
    <property type="protein sequence ID" value="KAK8724502.1"/>
    <property type="molecule type" value="Genomic_DNA"/>
</dbReference>
<evidence type="ECO:0000256" key="1">
    <source>
        <dbReference type="ARBA" id="ARBA00004123"/>
    </source>
</evidence>
<reference evidence="11 12" key="1">
    <citation type="journal article" date="2024" name="BMC Genomics">
        <title>Genome assembly of redclaw crayfish (Cherax quadricarinatus) provides insights into its immune adaptation and hypoxia tolerance.</title>
        <authorList>
            <person name="Liu Z."/>
            <person name="Zheng J."/>
            <person name="Li H."/>
            <person name="Fang K."/>
            <person name="Wang S."/>
            <person name="He J."/>
            <person name="Zhou D."/>
            <person name="Weng S."/>
            <person name="Chi M."/>
            <person name="Gu Z."/>
            <person name="He J."/>
            <person name="Li F."/>
            <person name="Wang M."/>
        </authorList>
    </citation>
    <scope>NUCLEOTIDE SEQUENCE [LARGE SCALE GENOMIC DNA]</scope>
    <source>
        <strain evidence="11">ZL_2023a</strain>
    </source>
</reference>
<evidence type="ECO:0000256" key="2">
    <source>
        <dbReference type="ARBA" id="ARBA00007206"/>
    </source>
</evidence>
<protein>
    <recommendedName>
        <fullName evidence="3 7">DNA-directed RNA polymerase III subunit RPC3</fullName>
        <shortName evidence="7">RNA polymerase III subunit C3</shortName>
    </recommendedName>
</protein>
<dbReference type="GO" id="GO:0006351">
    <property type="term" value="P:DNA-templated transcription"/>
    <property type="evidence" value="ECO:0007669"/>
    <property type="project" value="InterPro"/>
</dbReference>
<dbReference type="Pfam" id="PF05645">
    <property type="entry name" value="RNA_pol_Rpc82"/>
    <property type="match status" value="1"/>
</dbReference>
<dbReference type="InterPro" id="IPR008806">
    <property type="entry name" value="RNA_pol_III_Rpc82_C"/>
</dbReference>
<organism evidence="11 12">
    <name type="scientific">Cherax quadricarinatus</name>
    <name type="common">Australian red claw crayfish</name>
    <dbReference type="NCBI Taxonomy" id="27406"/>
    <lineage>
        <taxon>Eukaryota</taxon>
        <taxon>Metazoa</taxon>
        <taxon>Ecdysozoa</taxon>
        <taxon>Arthropoda</taxon>
        <taxon>Crustacea</taxon>
        <taxon>Multicrustacea</taxon>
        <taxon>Malacostraca</taxon>
        <taxon>Eumalacostraca</taxon>
        <taxon>Eucarida</taxon>
        <taxon>Decapoda</taxon>
        <taxon>Pleocyemata</taxon>
        <taxon>Astacidea</taxon>
        <taxon>Parastacoidea</taxon>
        <taxon>Parastacidae</taxon>
        <taxon>Cherax</taxon>
    </lineage>
</organism>
<evidence type="ECO:0000256" key="5">
    <source>
        <dbReference type="ARBA" id="ARBA00023163"/>
    </source>
</evidence>
<keyword evidence="12" id="KW-1185">Reference proteome</keyword>
<evidence type="ECO:0000259" key="8">
    <source>
        <dbReference type="Pfam" id="PF05645"/>
    </source>
</evidence>
<name>A0AAW0W5I9_CHEQU</name>
<dbReference type="FunFam" id="1.10.10.10:FF:000218">
    <property type="entry name" value="DNA-directed RNA polymerase III subunit RPC3"/>
    <property type="match status" value="1"/>
</dbReference>
<dbReference type="Gene3D" id="1.10.10.10">
    <property type="entry name" value="Winged helix-like DNA-binding domain superfamily/Winged helix DNA-binding domain"/>
    <property type="match status" value="4"/>
</dbReference>
<dbReference type="Pfam" id="PF20912">
    <property type="entry name" value="RPC3_helical"/>
    <property type="match status" value="1"/>
</dbReference>
<dbReference type="InterPro" id="IPR055207">
    <property type="entry name" value="POLR3C_WHD"/>
</dbReference>
<dbReference type="PANTHER" id="PTHR12949:SF0">
    <property type="entry name" value="DNA-DIRECTED RNA POLYMERASE III SUBUNIT RPC3"/>
    <property type="match status" value="1"/>
</dbReference>
<feature type="domain" description="DNA-directed RNA polymerase III subunit RPC3 winged-helix" evidence="10">
    <location>
        <begin position="337"/>
        <end position="413"/>
    </location>
</feature>
<comment type="similarity">
    <text evidence="2 7">Belongs to the eukaryotic RPC3/POLR3C RNA polymerase subunit family.</text>
</comment>
<evidence type="ECO:0000259" key="9">
    <source>
        <dbReference type="Pfam" id="PF08221"/>
    </source>
</evidence>
<evidence type="ECO:0000313" key="12">
    <source>
        <dbReference type="Proteomes" id="UP001445076"/>
    </source>
</evidence>
<dbReference type="InterPro" id="IPR039748">
    <property type="entry name" value="RPC3"/>
</dbReference>
<keyword evidence="5 7" id="KW-0804">Transcription</keyword>
<dbReference type="GO" id="GO:0003697">
    <property type="term" value="F:single-stranded DNA binding"/>
    <property type="evidence" value="ECO:0007669"/>
    <property type="project" value="UniProtKB-UniRule"/>
</dbReference>
<accession>A0AAW0W5I9</accession>
<evidence type="ECO:0000259" key="10">
    <source>
        <dbReference type="Pfam" id="PF22536"/>
    </source>
</evidence>
<keyword evidence="4 7" id="KW-0240">DNA-directed RNA polymerase</keyword>
<evidence type="ECO:0000256" key="4">
    <source>
        <dbReference type="ARBA" id="ARBA00022478"/>
    </source>
</evidence>
<dbReference type="Gene3D" id="6.10.140.1450">
    <property type="match status" value="1"/>
</dbReference>
<proteinExistence type="inferred from homology"/>
<sequence length="521" mass="60356">MSYYLQKVCYKILNEYFGNIVAKVGEVLFQKGVNPLRVIVTYSKLPLSKVSEAIAVLVQHNLVTWEEWRPGIPCYTLLHDRILLILRFPRYVFLVREKFGEEEEMVVDVLLKEGQATASHIIITSCVKLLEASDNDTSASSGSNYEQRHITIRNHLLKLIENEFIQRCSSPQDSTKPVPVLTIKEEDLYSLPPELLDLKALQQEIQHRRTETTAPTFIHPDANVLWRLNYDRFHIEFRDSEICNSIVRRIDPLAGECFGAMLKCSYKVSDPWAPVMNVVTAADIRDQLKDLKYLDQYLKILEEQSGDCVQRVGDAGGGQYRLNMSNAFQSLTYILIYNIVQERFGSKAARIFRLIHKNQMMEQDMIGEVSMIGKKDANLLSYRLLHDNFLRIHELRKTLTPSPANKIIYLFHVDMSSVVRMVLEWCYKGMYNLMVQRETIVSDNRRLLDKRTRVDSIVENLKQSGGTEEQIQEVEEMMTPSERALVEQVVVKQDKLFDSETGLDETIFILQMYLYYQTQKA</sequence>
<dbReference type="GO" id="GO:0005666">
    <property type="term" value="C:RNA polymerase III complex"/>
    <property type="evidence" value="ECO:0007669"/>
    <property type="project" value="UniProtKB-UniRule"/>
</dbReference>
<comment type="subcellular location">
    <subcellularLocation>
        <location evidence="1 7">Nucleus</location>
    </subcellularLocation>
</comment>
<dbReference type="InterPro" id="IPR013197">
    <property type="entry name" value="RNA_pol_III_RPC82-rel_HTH"/>
</dbReference>
<dbReference type="Proteomes" id="UP001445076">
    <property type="component" value="Unassembled WGS sequence"/>
</dbReference>
<comment type="caution">
    <text evidence="11">The sequence shown here is derived from an EMBL/GenBank/DDBJ whole genome shotgun (WGS) entry which is preliminary data.</text>
</comment>
<dbReference type="Pfam" id="PF22536">
    <property type="entry name" value="WHD_POLR3C"/>
    <property type="match status" value="1"/>
</dbReference>
<dbReference type="Pfam" id="PF08221">
    <property type="entry name" value="HTH_9"/>
    <property type="match status" value="1"/>
</dbReference>
<dbReference type="PANTHER" id="PTHR12949">
    <property type="entry name" value="RNA POLYMERASE III DNA DIRECTED -RELATED"/>
    <property type="match status" value="1"/>
</dbReference>
<evidence type="ECO:0000256" key="6">
    <source>
        <dbReference type="ARBA" id="ARBA00023242"/>
    </source>
</evidence>
<gene>
    <name evidence="11" type="ORF">OTU49_011107</name>
</gene>
<feature type="domain" description="RNA polymerase III Rpc82 C -terminal" evidence="8">
    <location>
        <begin position="156"/>
        <end position="331"/>
    </location>
</feature>
<evidence type="ECO:0000256" key="7">
    <source>
        <dbReference type="RuleBase" id="RU367076"/>
    </source>
</evidence>
<comment type="function">
    <text evidence="7">DNA-dependent RNA polymerase catalyzes the transcription of DNA into RNA using the four ribonucleoside triphosphates as substrates. Specific core component of RNA polymerase III which synthesizes small RNAs, such as 5S rRNA and tRNAs.</text>
</comment>